<dbReference type="InterPro" id="IPR051030">
    <property type="entry name" value="Vitamin_B12-ABC_binding"/>
</dbReference>
<accession>A0A6J6EAQ0</accession>
<proteinExistence type="predicted"/>
<gene>
    <name evidence="2" type="ORF">UFOPK1493_02537</name>
</gene>
<evidence type="ECO:0000313" key="2">
    <source>
        <dbReference type="EMBL" id="CAB4573197.1"/>
    </source>
</evidence>
<dbReference type="Pfam" id="PF01497">
    <property type="entry name" value="Peripla_BP_2"/>
    <property type="match status" value="1"/>
</dbReference>
<dbReference type="SUPFAM" id="SSF53807">
    <property type="entry name" value="Helical backbone' metal receptor"/>
    <property type="match status" value="1"/>
</dbReference>
<dbReference type="AlphaFoldDB" id="A0A6J6EAQ0"/>
<evidence type="ECO:0000259" key="1">
    <source>
        <dbReference type="PROSITE" id="PS50983"/>
    </source>
</evidence>
<dbReference type="PROSITE" id="PS50983">
    <property type="entry name" value="FE_B12_PBP"/>
    <property type="match status" value="1"/>
</dbReference>
<feature type="domain" description="Fe/B12 periplasmic-binding" evidence="1">
    <location>
        <begin position="2"/>
        <end position="282"/>
    </location>
</feature>
<dbReference type="Gene3D" id="3.40.50.1980">
    <property type="entry name" value="Nitrogenase molybdenum iron protein domain"/>
    <property type="match status" value="2"/>
</dbReference>
<dbReference type="PANTHER" id="PTHR42860">
    <property type="entry name" value="VITAMIN B12-BINDING PROTEIN"/>
    <property type="match status" value="1"/>
</dbReference>
<reference evidence="2" key="1">
    <citation type="submission" date="2020-05" db="EMBL/GenBank/DDBJ databases">
        <authorList>
            <person name="Chiriac C."/>
            <person name="Salcher M."/>
            <person name="Ghai R."/>
            <person name="Kavagutti S V."/>
        </authorList>
    </citation>
    <scope>NUCLEOTIDE SEQUENCE</scope>
</reference>
<name>A0A6J6EAQ0_9ZZZZ</name>
<dbReference type="PANTHER" id="PTHR42860:SF1">
    <property type="entry name" value="VITAMIN B12-BINDING PROTEIN"/>
    <property type="match status" value="1"/>
</dbReference>
<dbReference type="InterPro" id="IPR002491">
    <property type="entry name" value="ABC_transptr_periplasmic_BD"/>
</dbReference>
<organism evidence="2">
    <name type="scientific">freshwater metagenome</name>
    <dbReference type="NCBI Taxonomy" id="449393"/>
    <lineage>
        <taxon>unclassified sequences</taxon>
        <taxon>metagenomes</taxon>
        <taxon>ecological metagenomes</taxon>
    </lineage>
</organism>
<sequence length="298" mass="31048">MRVVSLLPSATEIALALGLDAELVGVTFECDFPPDPRAGRAIVVGGLDTHGLDPAGIDALVRARLAAGDDLYTLDVERFRALDPDVVLTQDLCRVCALPAGRVDDAIATLGCSGQVVTLDPHTLDEVLDSVLAVGAATGTSERAAALVADARARLDRLGVAVAGRRRPRVFVLEWPDPPFVAGHWVPDLVRAAGGEPVLARPGERSVPTTWEAVAGADPDVVVVASCGFDVEGAAQHAVGVLDHLPESVDVWAIDANGLVVRPGPRVVDGAETLAAILHGVGDLDPTRARPARRRDEG</sequence>
<dbReference type="EMBL" id="CAEZSR010000107">
    <property type="protein sequence ID" value="CAB4573197.1"/>
    <property type="molecule type" value="Genomic_DNA"/>
</dbReference>
<protein>
    <submittedName>
        <fullName evidence="2">Unannotated protein</fullName>
    </submittedName>
</protein>